<dbReference type="GO" id="GO:0003954">
    <property type="term" value="F:NADH dehydrogenase activity"/>
    <property type="evidence" value="ECO:0007669"/>
    <property type="project" value="TreeGrafter"/>
</dbReference>
<reference evidence="12 13" key="1">
    <citation type="submission" date="2018-06" db="EMBL/GenBank/DDBJ databases">
        <title>Thermoflavimicrobium daqus sp. nov., a thermophilic microbe isolated from Moutai-flavour Daqu.</title>
        <authorList>
            <person name="Wang X."/>
            <person name="Zhou H."/>
        </authorList>
    </citation>
    <scope>NUCLEOTIDE SEQUENCE [LARGE SCALE GENOMIC DNA]</scope>
    <source>
        <strain evidence="12 13">FBKL4.011</strain>
    </source>
</reference>
<evidence type="ECO:0000256" key="4">
    <source>
        <dbReference type="ARBA" id="ARBA00022475"/>
    </source>
</evidence>
<feature type="transmembrane region" description="Helical" evidence="8">
    <location>
        <begin position="128"/>
        <end position="146"/>
    </location>
</feature>
<keyword evidence="13" id="KW-1185">Reference proteome</keyword>
<comment type="subcellular location">
    <subcellularLocation>
        <location evidence="1 8">Cell membrane</location>
        <topology evidence="1 8">Multi-pass membrane protein</topology>
    </subcellularLocation>
    <subcellularLocation>
        <location evidence="9">Membrane</location>
        <topology evidence="9">Multi-pass membrane protein</topology>
    </subcellularLocation>
</comment>
<dbReference type="AlphaFoldDB" id="A0A364K7G7"/>
<keyword evidence="6 8" id="KW-1133">Transmembrane helix</keyword>
<feature type="transmembrane region" description="Helical" evidence="8">
    <location>
        <begin position="379"/>
        <end position="406"/>
    </location>
</feature>
<evidence type="ECO:0000256" key="7">
    <source>
        <dbReference type="ARBA" id="ARBA00023136"/>
    </source>
</evidence>
<evidence type="ECO:0000313" key="12">
    <source>
        <dbReference type="EMBL" id="RAL26245.1"/>
    </source>
</evidence>
<sequence>MLVLLDSLPILTAFSVSLAVCVLSAFIFLHPRVPLGFIRLHLGIITLPVLIALLALITTDASTIIGPWRLDPLAWLMVLFVLTIGLVVQRYSVRYFLGDRSYRKYFALLTFTIGAASFAWLSNDLRWLVIWWGITLLGLILLISLNKEWKVARMAAIFSGRLFVFSWLALLVAIIWLSQATGHWQLSLMMAKDSLAQISSWERTGINMLLVLAVVIPAAQWPFQRWLLESVVAPTPVSAVMHAGLVNAGGIMLTRFAPLFSGDLAQIFLIILSSISILLGTGISLVQVDYKRQLVGSTIAQMGFMLIQCALNAYLAAIIHLVLHGLFKATLFLQAGSAVRRYERTSRPIQISSLLWIIVGSALGLLVVIYFWLTAPEMGYQLISALIFGCSLFFAWTQLVAFGYGLIGRIAGFFLLGGAVMVFSIIHAAFFELLHETVYQVVQPPTLVVILVMVILLSGSALGVWLTRSRSSTAFAILYLWLVRLGEPHSDLVESHPNYLAQYLYWGGNRR</sequence>
<dbReference type="Proteomes" id="UP000251213">
    <property type="component" value="Unassembled WGS sequence"/>
</dbReference>
<reference evidence="12 13" key="2">
    <citation type="submission" date="2018-06" db="EMBL/GenBank/DDBJ databases">
        <authorList>
            <person name="Zhirakovskaya E."/>
        </authorList>
    </citation>
    <scope>NUCLEOTIDE SEQUENCE [LARGE SCALE GENOMIC DNA]</scope>
    <source>
        <strain evidence="12 13">FBKL4.011</strain>
    </source>
</reference>
<feature type="domain" description="NADH:quinone oxidoreductase/Mrp antiporter transmembrane" evidence="10">
    <location>
        <begin position="122"/>
        <end position="403"/>
    </location>
</feature>
<feature type="transmembrane region" description="Helical" evidence="8">
    <location>
        <begin position="42"/>
        <end position="66"/>
    </location>
</feature>
<evidence type="ECO:0000256" key="1">
    <source>
        <dbReference type="ARBA" id="ARBA00004651"/>
    </source>
</evidence>
<feature type="domain" description="NADH-Ubiquinone oxidoreductase (complex I) chain 5 N-terminal" evidence="11">
    <location>
        <begin position="68"/>
        <end position="106"/>
    </location>
</feature>
<dbReference type="GO" id="GO:0008137">
    <property type="term" value="F:NADH dehydrogenase (ubiquinone) activity"/>
    <property type="evidence" value="ECO:0007669"/>
    <property type="project" value="InterPro"/>
</dbReference>
<dbReference type="GO" id="GO:0015990">
    <property type="term" value="P:electron transport coupled proton transport"/>
    <property type="evidence" value="ECO:0007669"/>
    <property type="project" value="TreeGrafter"/>
</dbReference>
<dbReference type="GO" id="GO:0005886">
    <property type="term" value="C:plasma membrane"/>
    <property type="evidence" value="ECO:0007669"/>
    <property type="project" value="UniProtKB-SubCell"/>
</dbReference>
<dbReference type="NCBIfam" id="NF006373">
    <property type="entry name" value="PRK08601.1"/>
    <property type="match status" value="1"/>
</dbReference>
<evidence type="ECO:0000259" key="11">
    <source>
        <dbReference type="Pfam" id="PF00662"/>
    </source>
</evidence>
<feature type="transmembrane region" description="Helical" evidence="8">
    <location>
        <begin position="354"/>
        <end position="373"/>
    </location>
</feature>
<evidence type="ECO:0000313" key="13">
    <source>
        <dbReference type="Proteomes" id="UP000251213"/>
    </source>
</evidence>
<feature type="transmembrane region" description="Helical" evidence="8">
    <location>
        <begin position="231"/>
        <end position="253"/>
    </location>
</feature>
<comment type="function">
    <text evidence="8">Part of an energy-coupled inorganic carbon pump.</text>
</comment>
<accession>A0A364K7G7</accession>
<keyword evidence="4 8" id="KW-1003">Cell membrane</keyword>
<dbReference type="PANTHER" id="PTHR42829:SF1">
    <property type="entry name" value="INORGANIC CARBON TRANSPORTER SUBUNIT DABB-RELATED"/>
    <property type="match status" value="1"/>
</dbReference>
<dbReference type="InterPro" id="IPR003945">
    <property type="entry name" value="NU5C-like"/>
</dbReference>
<evidence type="ECO:0000259" key="10">
    <source>
        <dbReference type="Pfam" id="PF00361"/>
    </source>
</evidence>
<comment type="subunit">
    <text evidence="8">Forms a complex with DabA.</text>
</comment>
<keyword evidence="3 8" id="KW-0813">Transport</keyword>
<keyword evidence="5 8" id="KW-0812">Transmembrane</keyword>
<feature type="transmembrane region" description="Helical" evidence="8">
    <location>
        <begin position="158"/>
        <end position="178"/>
    </location>
</feature>
<dbReference type="OrthoDB" id="9807568at2"/>
<gene>
    <name evidence="8" type="primary">dabB</name>
    <name evidence="12" type="ORF">DL897_04415</name>
</gene>
<feature type="transmembrane region" description="Helical" evidence="8">
    <location>
        <begin position="298"/>
        <end position="319"/>
    </location>
</feature>
<dbReference type="Pfam" id="PF00361">
    <property type="entry name" value="Proton_antipo_M"/>
    <property type="match status" value="1"/>
</dbReference>
<dbReference type="Pfam" id="PF00662">
    <property type="entry name" value="Proton_antipo_N"/>
    <property type="match status" value="1"/>
</dbReference>
<comment type="similarity">
    <text evidence="2">Belongs to the CPA3 antiporters (TC 2.A.63) subunit A family.</text>
</comment>
<feature type="transmembrane region" description="Helical" evidence="8">
    <location>
        <begin position="446"/>
        <end position="466"/>
    </location>
</feature>
<name>A0A364K7G7_9BACL</name>
<dbReference type="EMBL" id="QJKK01000002">
    <property type="protein sequence ID" value="RAL26245.1"/>
    <property type="molecule type" value="Genomic_DNA"/>
</dbReference>
<dbReference type="InterPro" id="IPR001750">
    <property type="entry name" value="ND/Mrp_TM"/>
</dbReference>
<evidence type="ECO:0000256" key="6">
    <source>
        <dbReference type="ARBA" id="ARBA00022989"/>
    </source>
</evidence>
<dbReference type="PANTHER" id="PTHR42829">
    <property type="entry name" value="NADH-UBIQUINONE OXIDOREDUCTASE CHAIN 5"/>
    <property type="match status" value="1"/>
</dbReference>
<feature type="transmembrane region" description="Helical" evidence="8">
    <location>
        <begin position="72"/>
        <end position="93"/>
    </location>
</feature>
<proteinExistence type="inferred from homology"/>
<evidence type="ECO:0000256" key="9">
    <source>
        <dbReference type="RuleBase" id="RU000320"/>
    </source>
</evidence>
<keyword evidence="7 8" id="KW-0472">Membrane</keyword>
<organism evidence="12 13">
    <name type="scientific">Thermoflavimicrobium daqui</name>
    <dbReference type="NCBI Taxonomy" id="2137476"/>
    <lineage>
        <taxon>Bacteria</taxon>
        <taxon>Bacillati</taxon>
        <taxon>Bacillota</taxon>
        <taxon>Bacilli</taxon>
        <taxon>Bacillales</taxon>
        <taxon>Thermoactinomycetaceae</taxon>
        <taxon>Thermoflavimicrobium</taxon>
    </lineage>
</organism>
<dbReference type="HAMAP" id="MF_00862">
    <property type="entry name" value="DabB"/>
    <property type="match status" value="1"/>
</dbReference>
<evidence type="ECO:0000256" key="3">
    <source>
        <dbReference type="ARBA" id="ARBA00022448"/>
    </source>
</evidence>
<feature type="transmembrane region" description="Helical" evidence="8">
    <location>
        <begin position="12"/>
        <end position="30"/>
    </location>
</feature>
<evidence type="ECO:0000256" key="2">
    <source>
        <dbReference type="ARBA" id="ARBA00008483"/>
    </source>
</evidence>
<evidence type="ECO:0000256" key="8">
    <source>
        <dbReference type="HAMAP-Rule" id="MF_00862"/>
    </source>
</evidence>
<dbReference type="RefSeq" id="WP_113657930.1">
    <property type="nucleotide sequence ID" value="NZ_KZ845664.1"/>
</dbReference>
<comment type="caution">
    <text evidence="12">The sequence shown here is derived from an EMBL/GenBank/DDBJ whole genome shotgun (WGS) entry which is preliminary data.</text>
</comment>
<feature type="transmembrane region" description="Helical" evidence="8">
    <location>
        <begin position="413"/>
        <end position="434"/>
    </location>
</feature>
<comment type="similarity">
    <text evidence="8">Belongs to the inorganic carbon transporter (TC 9.A.2) DabB family.</text>
</comment>
<dbReference type="GO" id="GO:0042773">
    <property type="term" value="P:ATP synthesis coupled electron transport"/>
    <property type="evidence" value="ECO:0007669"/>
    <property type="project" value="InterPro"/>
</dbReference>
<feature type="transmembrane region" description="Helical" evidence="8">
    <location>
        <begin position="265"/>
        <end position="286"/>
    </location>
</feature>
<dbReference type="InterPro" id="IPR046396">
    <property type="entry name" value="Transporter_DabB"/>
</dbReference>
<dbReference type="PRINTS" id="PR01434">
    <property type="entry name" value="NADHDHGNASE5"/>
</dbReference>
<protein>
    <recommendedName>
        <fullName evidence="8">Probable inorganic carbon transporter subunit DabB</fullName>
    </recommendedName>
</protein>
<feature type="transmembrane region" description="Helical" evidence="8">
    <location>
        <begin position="105"/>
        <end position="122"/>
    </location>
</feature>
<dbReference type="InterPro" id="IPR001516">
    <property type="entry name" value="Proton_antipo_N"/>
</dbReference>
<evidence type="ECO:0000256" key="5">
    <source>
        <dbReference type="ARBA" id="ARBA00022692"/>
    </source>
</evidence>